<feature type="transmembrane region" description="Helical" evidence="1">
    <location>
        <begin position="6"/>
        <end position="30"/>
    </location>
</feature>
<keyword evidence="3" id="KW-1185">Reference proteome</keyword>
<protein>
    <submittedName>
        <fullName evidence="2">Tryptophan transporter</fullName>
    </submittedName>
</protein>
<dbReference type="RefSeq" id="WP_119113124.1">
    <property type="nucleotide sequence ID" value="NZ_CBCSEO010000001.1"/>
</dbReference>
<dbReference type="Pfam" id="PF17099">
    <property type="entry name" value="TrpP"/>
    <property type="match status" value="1"/>
</dbReference>
<evidence type="ECO:0000256" key="1">
    <source>
        <dbReference type="SAM" id="Phobius"/>
    </source>
</evidence>
<evidence type="ECO:0000313" key="3">
    <source>
        <dbReference type="Proteomes" id="UP000265816"/>
    </source>
</evidence>
<organism evidence="2 3">
    <name type="scientific">Mesobacillus zeae</name>
    <dbReference type="NCBI Taxonomy" id="1917180"/>
    <lineage>
        <taxon>Bacteria</taxon>
        <taxon>Bacillati</taxon>
        <taxon>Bacillota</taxon>
        <taxon>Bacilli</taxon>
        <taxon>Bacillales</taxon>
        <taxon>Bacillaceae</taxon>
        <taxon>Mesobacillus</taxon>
    </lineage>
</organism>
<dbReference type="Proteomes" id="UP000265816">
    <property type="component" value="Unassembled WGS sequence"/>
</dbReference>
<proteinExistence type="predicted"/>
<dbReference type="EMBL" id="QWVT01000019">
    <property type="protein sequence ID" value="RID84620.1"/>
    <property type="molecule type" value="Genomic_DNA"/>
</dbReference>
<keyword evidence="1" id="KW-0812">Transmembrane</keyword>
<accession>A0A398B9P7</accession>
<feature type="transmembrane region" description="Helical" evidence="1">
    <location>
        <begin position="51"/>
        <end position="71"/>
    </location>
</feature>
<sequence>MNTKNLVVLSLLIGMGAVLHTIVPGLILGMKPDMMLTMMFLGIVIFPEKKSVFLAAAVTGVLSGLTSTFPGGLLPNIIDKLVTAYVFYSLMLIFKKHRGSAAYTAALTAVGTIVSGTVFLAAAYYIVGLPGAFAGLFAGAVLPAALFNTIFMIFLFPIASGVLKKTKLVELK</sequence>
<dbReference type="OrthoDB" id="2243651at2"/>
<feature type="transmembrane region" description="Helical" evidence="1">
    <location>
        <begin position="133"/>
        <end position="158"/>
    </location>
</feature>
<dbReference type="InterPro" id="IPR031360">
    <property type="entry name" value="TrpP"/>
</dbReference>
<reference evidence="2 3" key="1">
    <citation type="submission" date="2018-08" db="EMBL/GenBank/DDBJ databases">
        <title>Bacillus jemisoniae sp. nov., Bacillus chryseoplanitiae sp. nov., Bacillus resnikiae sp. nov., and Bacillus frankliniae sp. nov., isolated from Viking spacecraft and associated surfaces.</title>
        <authorList>
            <person name="Seuylemezian A."/>
            <person name="Vaishampayan P."/>
        </authorList>
    </citation>
    <scope>NUCLEOTIDE SEQUENCE [LARGE SCALE GENOMIC DNA]</scope>
    <source>
        <strain evidence="2 3">JJ-247</strain>
    </source>
</reference>
<name>A0A398B9P7_9BACI</name>
<dbReference type="AlphaFoldDB" id="A0A398B9P7"/>
<keyword evidence="1" id="KW-0472">Membrane</keyword>
<evidence type="ECO:0000313" key="2">
    <source>
        <dbReference type="EMBL" id="RID84620.1"/>
    </source>
</evidence>
<gene>
    <name evidence="2" type="ORF">D1970_12070</name>
</gene>
<comment type="caution">
    <text evidence="2">The sequence shown here is derived from an EMBL/GenBank/DDBJ whole genome shotgun (WGS) entry which is preliminary data.</text>
</comment>
<feature type="transmembrane region" description="Helical" evidence="1">
    <location>
        <begin position="101"/>
        <end position="127"/>
    </location>
</feature>
<keyword evidence="1" id="KW-1133">Transmembrane helix</keyword>